<dbReference type="InterPro" id="IPR036388">
    <property type="entry name" value="WH-like_DNA-bd_sf"/>
</dbReference>
<dbReference type="PANTHER" id="PTHR35807">
    <property type="entry name" value="TRANSCRIPTIONAL REGULATOR REDD-RELATED"/>
    <property type="match status" value="1"/>
</dbReference>
<dbReference type="InterPro" id="IPR027417">
    <property type="entry name" value="P-loop_NTPase"/>
</dbReference>
<dbReference type="InterPro" id="IPR005158">
    <property type="entry name" value="BTAD"/>
</dbReference>
<reference evidence="2 3" key="1">
    <citation type="submission" date="2021-02" db="EMBL/GenBank/DDBJ databases">
        <title>Niveibacterium changnyeongensis HC41.</title>
        <authorList>
            <person name="Kang M."/>
        </authorList>
    </citation>
    <scope>NUCLEOTIDE SEQUENCE [LARGE SCALE GENOMIC DNA]</scope>
    <source>
        <strain evidence="2 3">HC41</strain>
    </source>
</reference>
<dbReference type="Gene3D" id="3.40.50.300">
    <property type="entry name" value="P-loop containing nucleotide triphosphate hydrolases"/>
    <property type="match status" value="1"/>
</dbReference>
<protein>
    <recommendedName>
        <fullName evidence="1">Bacterial transcriptional activator domain-containing protein</fullName>
    </recommendedName>
</protein>
<dbReference type="Gene3D" id="1.25.40.10">
    <property type="entry name" value="Tetratricopeptide repeat domain"/>
    <property type="match status" value="1"/>
</dbReference>
<dbReference type="Pfam" id="PF03704">
    <property type="entry name" value="BTAD"/>
    <property type="match status" value="1"/>
</dbReference>
<evidence type="ECO:0000259" key="1">
    <source>
        <dbReference type="SMART" id="SM01043"/>
    </source>
</evidence>
<accession>A0ABX7M428</accession>
<dbReference type="InterPro" id="IPR011990">
    <property type="entry name" value="TPR-like_helical_dom_sf"/>
</dbReference>
<gene>
    <name evidence="2" type="ORF">JY500_18935</name>
</gene>
<evidence type="ECO:0000313" key="2">
    <source>
        <dbReference type="EMBL" id="QSI76509.1"/>
    </source>
</evidence>
<dbReference type="SUPFAM" id="SSF48452">
    <property type="entry name" value="TPR-like"/>
    <property type="match status" value="1"/>
</dbReference>
<dbReference type="Proteomes" id="UP000663570">
    <property type="component" value="Chromosome"/>
</dbReference>
<proteinExistence type="predicted"/>
<dbReference type="SUPFAM" id="SSF52540">
    <property type="entry name" value="P-loop containing nucleoside triphosphate hydrolases"/>
    <property type="match status" value="1"/>
</dbReference>
<dbReference type="InterPro" id="IPR051677">
    <property type="entry name" value="AfsR-DnrI-RedD_regulator"/>
</dbReference>
<keyword evidence="3" id="KW-1185">Reference proteome</keyword>
<organism evidence="2 3">
    <name type="scientific">Niveibacterium microcysteis</name>
    <dbReference type="NCBI Taxonomy" id="2811415"/>
    <lineage>
        <taxon>Bacteria</taxon>
        <taxon>Pseudomonadati</taxon>
        <taxon>Pseudomonadota</taxon>
        <taxon>Betaproteobacteria</taxon>
        <taxon>Rhodocyclales</taxon>
        <taxon>Rhodocyclaceae</taxon>
        <taxon>Niveibacterium</taxon>
    </lineage>
</organism>
<dbReference type="EMBL" id="CP071060">
    <property type="protein sequence ID" value="QSI76509.1"/>
    <property type="molecule type" value="Genomic_DNA"/>
</dbReference>
<sequence>MTAPSITAKELSVPPVAGLVGRPRVQQQLEGLLDRDAVWVYGPPGAGKSSAVAQTLAPRAESVAWYRMSETDLAPSLLCGGLAQRLARLAPDANIVLPTFGAEWIGAEAEFAVSWANAWRPLSGRNVVLVLDDVALEPNASSAMLVSLVSGLLTQLRIVLISREPPDASWLAVLTRSNFAILDPRLLAFDEAEVRGLLAWLGTEAGRCARIVRVTNGWAAGVRVAAALLELGRDANLEATVGDVFVAAVLETIPPDQREHLQAVAHLPWISAQLVYKLGLPEAVWRTVIAQAERQYFAQRLPDQEPVYVLHALMRAALTPGASRSADEIHRVVLALCELNALSDALHYSAEYESVEAHADILNEVAEQMLGRDDFEQLVDFTDRLPPEVLAERPWLLLRAGFAAATVNDELSQRWLQQAFDSFERANDMLACALCGAAAVIGFQLGMAPLHKWSQWFGVLVRSVNAPSVDLSHNDGVWVGAALLLSLNQEYAADLPWPPESIATQFERDFSRLGTEAPPIAFVSLATGWLLYRLGYCTENANLIGRVAAIKATAAYCTAPLALRFEFLTMEAFVWRDCGERHLFESAFAEMQILAATRPGAEARLTCSYLKAKEALEKDCVREAAEVLAEVRQLAMARPSRMTAWVLKLEAQCKLRLRQWGDAAVASEAATQSARDLGVSDTRIFFFRIESYYAHVAASEFDRARSLADECQRGLDGSAFGSWNAYRCFADALDTSMPSDVRRAALAAALNACRTSNTRNFFDGLPYLRSRLCADALAAGIEPDFVKSVIYEYGVKPTDSAGPNWPWPIRIRLMGGLEIRVRDDTIRHSGKQQKRVLDLLKVLAVRREEHVESNVLGLALWSGEEGWRKSLESAVRRLRELFGEPSAVIVEDGKVSLNRELVFVDARWVLSRLVEMRAELVRGVSTTCVDDEDEIVRLGEQLILPGETHLNDVSSMRESIRTAWVRVIEQLAPRMAKAGSCSSAVAMIEHALVRDPLNEDLYRALMVCYSENGFVSSSLAAYRRCCQMLRVNYDCGPSPATLMVYAKIIGGIGVSV</sequence>
<feature type="domain" description="Bacterial transcriptional activator" evidence="1">
    <location>
        <begin position="904"/>
        <end position="1049"/>
    </location>
</feature>
<dbReference type="RefSeq" id="WP_206254174.1">
    <property type="nucleotide sequence ID" value="NZ_CP071060.1"/>
</dbReference>
<dbReference type="SMART" id="SM01043">
    <property type="entry name" value="BTAD"/>
    <property type="match status" value="1"/>
</dbReference>
<evidence type="ECO:0000313" key="3">
    <source>
        <dbReference type="Proteomes" id="UP000663570"/>
    </source>
</evidence>
<dbReference type="Gene3D" id="1.10.10.10">
    <property type="entry name" value="Winged helix-like DNA-binding domain superfamily/Winged helix DNA-binding domain"/>
    <property type="match status" value="1"/>
</dbReference>
<name>A0ABX7M428_9RHOO</name>